<sequence>MLGGIAKGSVKGVQGYAWHERPGLASAGGVLVGPVGRTHGAARECCYTAGCVPAHMLSLQRTKDVNSGTRRNGYNMTSPAVTLTTSIEPLRLSLESASDANNKCELIDAKMCAVVLSEASAMV</sequence>
<protein>
    <submittedName>
        <fullName evidence="1">Uncharacterized protein</fullName>
    </submittedName>
</protein>
<dbReference type="EMBL" id="BLLF01003054">
    <property type="protein sequence ID" value="GFH26199.1"/>
    <property type="molecule type" value="Genomic_DNA"/>
</dbReference>
<gene>
    <name evidence="1" type="ORF">HaLaN_24305</name>
</gene>
<evidence type="ECO:0000313" key="1">
    <source>
        <dbReference type="EMBL" id="GFH26199.1"/>
    </source>
</evidence>
<comment type="caution">
    <text evidence="1">The sequence shown here is derived from an EMBL/GenBank/DDBJ whole genome shotgun (WGS) entry which is preliminary data.</text>
</comment>
<reference evidence="1 2" key="1">
    <citation type="submission" date="2020-02" db="EMBL/GenBank/DDBJ databases">
        <title>Draft genome sequence of Haematococcus lacustris strain NIES-144.</title>
        <authorList>
            <person name="Morimoto D."/>
            <person name="Nakagawa S."/>
            <person name="Yoshida T."/>
            <person name="Sawayama S."/>
        </authorList>
    </citation>
    <scope>NUCLEOTIDE SEQUENCE [LARGE SCALE GENOMIC DNA]</scope>
    <source>
        <strain evidence="1 2">NIES-144</strain>
    </source>
</reference>
<keyword evidence="2" id="KW-1185">Reference proteome</keyword>
<evidence type="ECO:0000313" key="2">
    <source>
        <dbReference type="Proteomes" id="UP000485058"/>
    </source>
</evidence>
<dbReference type="Proteomes" id="UP000485058">
    <property type="component" value="Unassembled WGS sequence"/>
</dbReference>
<dbReference type="AlphaFoldDB" id="A0A6A0A177"/>
<name>A0A6A0A177_HAELA</name>
<organism evidence="1 2">
    <name type="scientific">Haematococcus lacustris</name>
    <name type="common">Green alga</name>
    <name type="synonym">Haematococcus pluvialis</name>
    <dbReference type="NCBI Taxonomy" id="44745"/>
    <lineage>
        <taxon>Eukaryota</taxon>
        <taxon>Viridiplantae</taxon>
        <taxon>Chlorophyta</taxon>
        <taxon>core chlorophytes</taxon>
        <taxon>Chlorophyceae</taxon>
        <taxon>CS clade</taxon>
        <taxon>Chlamydomonadales</taxon>
        <taxon>Haematococcaceae</taxon>
        <taxon>Haematococcus</taxon>
    </lineage>
</organism>
<proteinExistence type="predicted"/>
<accession>A0A6A0A177</accession>